<dbReference type="EMBL" id="LABY01000311">
    <property type="protein sequence ID" value="KMO28220.1"/>
    <property type="molecule type" value="Genomic_DNA"/>
</dbReference>
<proteinExistence type="predicted"/>
<organism evidence="1 2">
    <name type="scientific">Methylobacterium variabile</name>
    <dbReference type="NCBI Taxonomy" id="298794"/>
    <lineage>
        <taxon>Bacteria</taxon>
        <taxon>Pseudomonadati</taxon>
        <taxon>Pseudomonadota</taxon>
        <taxon>Alphaproteobacteria</taxon>
        <taxon>Hyphomicrobiales</taxon>
        <taxon>Methylobacteriaceae</taxon>
        <taxon>Methylobacterium</taxon>
    </lineage>
</organism>
<protein>
    <submittedName>
        <fullName evidence="1">Uncharacterized protein</fullName>
    </submittedName>
</protein>
<sequence length="70" mass="7697">MLAELRDALAEQGVATRYWICGPVLATHLHGALETISGPLPQRMCSGMPCRHIASGVCPCTKSKLQMWFR</sequence>
<dbReference type="AlphaFoldDB" id="A0A0J6RZE1"/>
<comment type="caution">
    <text evidence="1">The sequence shown here is derived from an EMBL/GenBank/DDBJ whole genome shotgun (WGS) entry which is preliminary data.</text>
</comment>
<evidence type="ECO:0000313" key="2">
    <source>
        <dbReference type="Proteomes" id="UP000035955"/>
    </source>
</evidence>
<name>A0A0J6RZE1_9HYPH</name>
<reference evidence="1 2" key="1">
    <citation type="submission" date="2015-03" db="EMBL/GenBank/DDBJ databases">
        <title>Genome sequencing of Methylobacterium variabile DSM 16961.</title>
        <authorList>
            <person name="Chaudhry V."/>
            <person name="Patil P.B."/>
        </authorList>
    </citation>
    <scope>NUCLEOTIDE SEQUENCE [LARGE SCALE GENOMIC DNA]</scope>
    <source>
        <strain evidence="1 2">DSM 16961</strain>
    </source>
</reference>
<accession>A0A0J6RZE1</accession>
<dbReference type="Proteomes" id="UP000035955">
    <property type="component" value="Unassembled WGS sequence"/>
</dbReference>
<gene>
    <name evidence="1" type="ORF">VQ02_31950</name>
</gene>
<keyword evidence="2" id="KW-1185">Reference proteome</keyword>
<evidence type="ECO:0000313" key="1">
    <source>
        <dbReference type="EMBL" id="KMO28220.1"/>
    </source>
</evidence>